<dbReference type="RefSeq" id="WP_035375836.1">
    <property type="nucleotide sequence ID" value="NZ_LR215048.1"/>
</dbReference>
<feature type="domain" description="Coenzyme F420:L-glutamate ligase-like" evidence="1">
    <location>
        <begin position="8"/>
        <end position="386"/>
    </location>
</feature>
<dbReference type="EMBL" id="LR215048">
    <property type="protein sequence ID" value="VEU80039.1"/>
    <property type="molecule type" value="Genomic_DNA"/>
</dbReference>
<dbReference type="OrthoDB" id="950at2"/>
<protein>
    <submittedName>
        <fullName evidence="2">F420-0--gamma-glutamyl ligase</fullName>
    </submittedName>
</protein>
<dbReference type="GO" id="GO:0016874">
    <property type="term" value="F:ligase activity"/>
    <property type="evidence" value="ECO:0007669"/>
    <property type="project" value="UniProtKB-KW"/>
</dbReference>
<evidence type="ECO:0000313" key="3">
    <source>
        <dbReference type="Proteomes" id="UP000289841"/>
    </source>
</evidence>
<reference evidence="2 3" key="1">
    <citation type="submission" date="2019-01" db="EMBL/GenBank/DDBJ databases">
        <authorList>
            <consortium name="Pathogen Informatics"/>
        </authorList>
    </citation>
    <scope>NUCLEOTIDE SEQUENCE [LARGE SCALE GENOMIC DNA]</scope>
    <source>
        <strain evidence="2 3">NCTC10138</strain>
    </source>
</reference>
<dbReference type="InterPro" id="IPR002847">
    <property type="entry name" value="F420-0_gamma-glut_ligase-dom"/>
</dbReference>
<keyword evidence="2" id="KW-0436">Ligase</keyword>
<keyword evidence="3" id="KW-1185">Reference proteome</keyword>
<dbReference type="KEGG" id="aaxa:NCTC10138_00393"/>
<sequence length="388" mass="43603">MKTTIARGIKTPIIKSGDDLATIVVDSVLRSSQENNYEFSDKDIIAITEAVVSISKNNYATIDDISLDVKNKFNGDHIGVVFPILSRNRFSILLRAFARVAKELTILLSYPFDEVGNGILDEDKLRELKINPYSDVISEEDYVKHFNNYIHPYTGVNMVKYYREICELENTKVNFIFSNNPSDIKKYTKNVIAADIHTRFKTKSLLKSDLEMTVYGLDDILTKPINNSGYNEKYGLLGSNTATKDKVKLFPNESRDLLNEIQKRMFEKTGKKLEVMIYGDGAFKDPSTGIWELADPVVSPSYTEGLVGSPNEIKLKFLIDNEFKNLRGQELEDAVARKIADKNNNLKGTDISLGTTPRLYTSLLGSLADLMSGSGDRGTPVVLIQNYF</sequence>
<accession>A0A449BC67</accession>
<organism evidence="2 3">
    <name type="scientific">Haploplasma axanthum</name>
    <name type="common">Acholeplasma axanthum</name>
    <dbReference type="NCBI Taxonomy" id="29552"/>
    <lineage>
        <taxon>Bacteria</taxon>
        <taxon>Bacillati</taxon>
        <taxon>Mycoplasmatota</taxon>
        <taxon>Mollicutes</taxon>
        <taxon>Acholeplasmatales</taxon>
        <taxon>Acholeplasmataceae</taxon>
        <taxon>Haploplasma</taxon>
    </lineage>
</organism>
<dbReference type="Pfam" id="PF01996">
    <property type="entry name" value="F420_ligase"/>
    <property type="match status" value="1"/>
</dbReference>
<dbReference type="AlphaFoldDB" id="A0A449BC67"/>
<dbReference type="Gene3D" id="3.30.1330.100">
    <property type="entry name" value="CofE-like"/>
    <property type="match status" value="1"/>
</dbReference>
<dbReference type="Proteomes" id="UP000289841">
    <property type="component" value="Chromosome"/>
</dbReference>
<dbReference type="STRING" id="1278311.GCA_000428705_01470"/>
<evidence type="ECO:0000313" key="2">
    <source>
        <dbReference type="EMBL" id="VEU80039.1"/>
    </source>
</evidence>
<gene>
    <name evidence="2" type="ORF">NCTC10138_00393</name>
</gene>
<name>A0A449BC67_HAPAX</name>
<dbReference type="SUPFAM" id="SSF144010">
    <property type="entry name" value="CofE-like"/>
    <property type="match status" value="1"/>
</dbReference>
<evidence type="ECO:0000259" key="1">
    <source>
        <dbReference type="Pfam" id="PF01996"/>
    </source>
</evidence>
<proteinExistence type="predicted"/>